<dbReference type="PANTHER" id="PTHR46033:SF83">
    <property type="entry name" value="PROTEIN MAINTENANCE OF MERISTEMS-LIKE"/>
    <property type="match status" value="1"/>
</dbReference>
<feature type="compositionally biased region" description="Gly residues" evidence="1">
    <location>
        <begin position="355"/>
        <end position="366"/>
    </location>
</feature>
<feature type="compositionally biased region" description="Basic residues" evidence="1">
    <location>
        <begin position="372"/>
        <end position="383"/>
    </location>
</feature>
<reference evidence="4" key="1">
    <citation type="journal article" date="2019" name="Plant Biotechnol. J.">
        <title>Genome sequencing of the Australian wild diploid species Gossypium australe highlights disease resistance and delayed gland morphogenesis.</title>
        <authorList>
            <person name="Cai Y."/>
            <person name="Cai X."/>
            <person name="Wang Q."/>
            <person name="Wang P."/>
            <person name="Zhang Y."/>
            <person name="Cai C."/>
            <person name="Xu Y."/>
            <person name="Wang K."/>
            <person name="Zhou Z."/>
            <person name="Wang C."/>
            <person name="Geng S."/>
            <person name="Li B."/>
            <person name="Dong Q."/>
            <person name="Hou Y."/>
            <person name="Wang H."/>
            <person name="Ai P."/>
            <person name="Liu Z."/>
            <person name="Yi F."/>
            <person name="Sun M."/>
            <person name="An G."/>
            <person name="Cheng J."/>
            <person name="Zhang Y."/>
            <person name="Shi Q."/>
            <person name="Xie Y."/>
            <person name="Shi X."/>
            <person name="Chang Y."/>
            <person name="Huang F."/>
            <person name="Chen Y."/>
            <person name="Hong S."/>
            <person name="Mi L."/>
            <person name="Sun Q."/>
            <person name="Zhang L."/>
            <person name="Zhou B."/>
            <person name="Peng R."/>
            <person name="Zhang X."/>
            <person name="Liu F."/>
        </authorList>
    </citation>
    <scope>NUCLEOTIDE SEQUENCE [LARGE SCALE GENOMIC DNA]</scope>
    <source>
        <strain evidence="4">cv. PA1801</strain>
    </source>
</reference>
<protein>
    <submittedName>
        <fullName evidence="3">Serine/threonine-protein phosphatase 7 long form-like protein</fullName>
    </submittedName>
</protein>
<keyword evidence="4" id="KW-1185">Reference proteome</keyword>
<feature type="domain" description="Aminotransferase-like plant mobile" evidence="2">
    <location>
        <begin position="4"/>
        <end position="217"/>
    </location>
</feature>
<dbReference type="InterPro" id="IPR019557">
    <property type="entry name" value="AminoTfrase-like_pln_mobile"/>
</dbReference>
<dbReference type="AlphaFoldDB" id="A0A5B6U6F0"/>
<dbReference type="EMBL" id="SMMG02000013">
    <property type="protein sequence ID" value="KAA3452958.1"/>
    <property type="molecule type" value="Genomic_DNA"/>
</dbReference>
<dbReference type="PANTHER" id="PTHR46033">
    <property type="entry name" value="PROTEIN MAIN-LIKE 2"/>
    <property type="match status" value="1"/>
</dbReference>
<organism evidence="3 4">
    <name type="scientific">Gossypium australe</name>
    <dbReference type="NCBI Taxonomy" id="47621"/>
    <lineage>
        <taxon>Eukaryota</taxon>
        <taxon>Viridiplantae</taxon>
        <taxon>Streptophyta</taxon>
        <taxon>Embryophyta</taxon>
        <taxon>Tracheophyta</taxon>
        <taxon>Spermatophyta</taxon>
        <taxon>Magnoliopsida</taxon>
        <taxon>eudicotyledons</taxon>
        <taxon>Gunneridae</taxon>
        <taxon>Pentapetalae</taxon>
        <taxon>rosids</taxon>
        <taxon>malvids</taxon>
        <taxon>Malvales</taxon>
        <taxon>Malvaceae</taxon>
        <taxon>Malvoideae</taxon>
        <taxon>Gossypium</taxon>
    </lineage>
</organism>
<evidence type="ECO:0000256" key="1">
    <source>
        <dbReference type="SAM" id="MobiDB-lite"/>
    </source>
</evidence>
<evidence type="ECO:0000259" key="2">
    <source>
        <dbReference type="Pfam" id="PF10536"/>
    </source>
</evidence>
<dbReference type="InterPro" id="IPR044824">
    <property type="entry name" value="MAIN-like"/>
</dbReference>
<accession>A0A5B6U6F0</accession>
<sequence length="383" mass="43273">MNKKRLVLSRNKSKKATHSCWIKHFMESDEEYEHVAFLSLSLTRYVFPSLPEKIVAKQVFPIAIHLSSNTRMALAQAVLASLYKNLTLFKHKAMSCPKQIILGPTIPNTLKPGEPRAARFHRLNAKINLQLFTSVLRLPDNFIWRPYIVGLKNWVHPSYYKQTQLITFDCNDRDEDLKSFGKCLYASLLVGLDCKEEYLPQRVPMQLGYDQDLPDAFPVCSIPLEKVRFAVLPRSFKPCVSVRYFNWWTKLISTRKTALRDIKRNVFDVKKPSTTMCSAKTSDSTINNSVGSFASVAYDSDADNMPLSQRMKHVACHFKTTGSPRVHNGNVRKRKFSIFAGRSKATTTLPFHGSSAGGQMNGGGGSESDRKRVVKKGSKACLT</sequence>
<dbReference type="Pfam" id="PF10536">
    <property type="entry name" value="PMD"/>
    <property type="match status" value="1"/>
</dbReference>
<dbReference type="Proteomes" id="UP000325315">
    <property type="component" value="Unassembled WGS sequence"/>
</dbReference>
<gene>
    <name evidence="3" type="ORF">EPI10_009048</name>
</gene>
<proteinExistence type="predicted"/>
<name>A0A5B6U6F0_9ROSI</name>
<comment type="caution">
    <text evidence="3">The sequence shown here is derived from an EMBL/GenBank/DDBJ whole genome shotgun (WGS) entry which is preliminary data.</text>
</comment>
<evidence type="ECO:0000313" key="4">
    <source>
        <dbReference type="Proteomes" id="UP000325315"/>
    </source>
</evidence>
<dbReference type="OrthoDB" id="998417at2759"/>
<evidence type="ECO:0000313" key="3">
    <source>
        <dbReference type="EMBL" id="KAA3452958.1"/>
    </source>
</evidence>
<dbReference type="GO" id="GO:0010073">
    <property type="term" value="P:meristem maintenance"/>
    <property type="evidence" value="ECO:0007669"/>
    <property type="project" value="InterPro"/>
</dbReference>
<feature type="region of interest" description="Disordered" evidence="1">
    <location>
        <begin position="349"/>
        <end position="383"/>
    </location>
</feature>